<dbReference type="SUPFAM" id="SSF141488">
    <property type="entry name" value="YdhA-like"/>
    <property type="match status" value="1"/>
</dbReference>
<dbReference type="InterPro" id="IPR036328">
    <property type="entry name" value="MliC_sf"/>
</dbReference>
<dbReference type="Pfam" id="PF09864">
    <property type="entry name" value="MliC"/>
    <property type="match status" value="1"/>
</dbReference>
<keyword evidence="1" id="KW-0732">Signal</keyword>
<keyword evidence="4" id="KW-0449">Lipoprotein</keyword>
<feature type="domain" description="C-type lysozyme inhibitor" evidence="5">
    <location>
        <begin position="34"/>
        <end position="99"/>
    </location>
</feature>
<dbReference type="Proteomes" id="UP000640426">
    <property type="component" value="Unassembled WGS sequence"/>
</dbReference>
<dbReference type="InterPro" id="IPR018660">
    <property type="entry name" value="MliC"/>
</dbReference>
<evidence type="ECO:0000256" key="1">
    <source>
        <dbReference type="ARBA" id="ARBA00022729"/>
    </source>
</evidence>
<keyword evidence="3" id="KW-0564">Palmitate</keyword>
<evidence type="ECO:0000313" key="6">
    <source>
        <dbReference type="EMBL" id="MBJ6120347.1"/>
    </source>
</evidence>
<comment type="caution">
    <text evidence="6">The sequence shown here is derived from an EMBL/GenBank/DDBJ whole genome shotgun (WGS) entry which is preliminary data.</text>
</comment>
<name>A0ABS0XJY7_9SPHN</name>
<keyword evidence="7" id="KW-1185">Reference proteome</keyword>
<evidence type="ECO:0000256" key="4">
    <source>
        <dbReference type="ARBA" id="ARBA00023288"/>
    </source>
</evidence>
<protein>
    <submittedName>
        <fullName evidence="6">MliC family protein</fullName>
    </submittedName>
</protein>
<evidence type="ECO:0000313" key="7">
    <source>
        <dbReference type="Proteomes" id="UP000640426"/>
    </source>
</evidence>
<sequence>MFRPAAVAMMSLIVAGCSTDRLADGRPSVATATYDCGQARIVSARFDNRADRLTLSMAGRSTVLTQQRAASGIWYIGDGAELRGKGRAATVTLPGAAPMECVAR</sequence>
<evidence type="ECO:0000259" key="5">
    <source>
        <dbReference type="Pfam" id="PF09864"/>
    </source>
</evidence>
<reference evidence="7" key="1">
    <citation type="submission" date="2020-12" db="EMBL/GenBank/DDBJ databases">
        <title>Hymenobacter sp.</title>
        <authorList>
            <person name="Kim M.K."/>
        </authorList>
    </citation>
    <scope>NUCLEOTIDE SEQUENCE [LARGE SCALE GENOMIC DNA]</scope>
    <source>
        <strain evidence="7">BT553</strain>
    </source>
</reference>
<evidence type="ECO:0000256" key="2">
    <source>
        <dbReference type="ARBA" id="ARBA00023136"/>
    </source>
</evidence>
<proteinExistence type="predicted"/>
<dbReference type="EMBL" id="JAELXS010000001">
    <property type="protein sequence ID" value="MBJ6120347.1"/>
    <property type="molecule type" value="Genomic_DNA"/>
</dbReference>
<dbReference type="PROSITE" id="PS51257">
    <property type="entry name" value="PROKAR_LIPOPROTEIN"/>
    <property type="match status" value="1"/>
</dbReference>
<keyword evidence="2" id="KW-0472">Membrane</keyword>
<dbReference type="Gene3D" id="2.40.128.200">
    <property type="match status" value="1"/>
</dbReference>
<accession>A0ABS0XJY7</accession>
<gene>
    <name evidence="6" type="ORF">JAO74_00930</name>
</gene>
<evidence type="ECO:0000256" key="3">
    <source>
        <dbReference type="ARBA" id="ARBA00023139"/>
    </source>
</evidence>
<organism evidence="6 7">
    <name type="scientific">Sphingomonas mollis</name>
    <dbReference type="NCBI Taxonomy" id="2795726"/>
    <lineage>
        <taxon>Bacteria</taxon>
        <taxon>Pseudomonadati</taxon>
        <taxon>Pseudomonadota</taxon>
        <taxon>Alphaproteobacteria</taxon>
        <taxon>Sphingomonadales</taxon>
        <taxon>Sphingomonadaceae</taxon>
        <taxon>Sphingomonas</taxon>
    </lineage>
</organism>